<evidence type="ECO:0000313" key="1">
    <source>
        <dbReference type="EMBL" id="EGF99758.1"/>
    </source>
</evidence>
<sequence length="224" mass="24904">IYSNCCQQGSVTLPWGEFKGPTVPKALLKLYTGKGKEFQDNITHYNNALSFTSLGVKVDQSVTGQKGINTFRVSGQLAHRIGSALPAAKKTPSYAQIYVVGDGGEGEVDVRLGHFKKKNLSRDVMRELQNVLNDVSPYVEFLKSSATILESQPSLRIMLKTLPPGKREVKTYNKPRPEDVAAIVESSETLDDKPCHIILHRKNNRLKHISDLSTCYLPLCYPLM</sequence>
<dbReference type="VEuPathDB" id="FungiDB:MELLADRAFT_28736"/>
<dbReference type="eggNOG" id="KOG0987">
    <property type="taxonomic scope" value="Eukaryota"/>
</dbReference>
<dbReference type="InParanoid" id="F4S6H5"/>
<feature type="non-terminal residue" evidence="1">
    <location>
        <position position="224"/>
    </location>
</feature>
<dbReference type="PANTHER" id="PTHR45786">
    <property type="entry name" value="DNA BINDING PROTEIN-LIKE"/>
    <property type="match status" value="1"/>
</dbReference>
<dbReference type="EMBL" id="GL883155">
    <property type="protein sequence ID" value="EGF99758.1"/>
    <property type="molecule type" value="Genomic_DNA"/>
</dbReference>
<dbReference type="GeneID" id="18927027"/>
<reference evidence="2" key="1">
    <citation type="journal article" date="2011" name="Proc. Natl. Acad. Sci. U.S.A.">
        <title>Obligate biotrophy features unraveled by the genomic analysis of rust fungi.</title>
        <authorList>
            <person name="Duplessis S."/>
            <person name="Cuomo C.A."/>
            <person name="Lin Y.-C."/>
            <person name="Aerts A."/>
            <person name="Tisserant E."/>
            <person name="Veneault-Fourrey C."/>
            <person name="Joly D.L."/>
            <person name="Hacquard S."/>
            <person name="Amselem J."/>
            <person name="Cantarel B.L."/>
            <person name="Chiu R."/>
            <person name="Coutinho P.M."/>
            <person name="Feau N."/>
            <person name="Field M."/>
            <person name="Frey P."/>
            <person name="Gelhaye E."/>
            <person name="Goldberg J."/>
            <person name="Grabherr M.G."/>
            <person name="Kodira C.D."/>
            <person name="Kohler A."/>
            <person name="Kuees U."/>
            <person name="Lindquist E.A."/>
            <person name="Lucas S.M."/>
            <person name="Mago R."/>
            <person name="Mauceli E."/>
            <person name="Morin E."/>
            <person name="Murat C."/>
            <person name="Pangilinan J.L."/>
            <person name="Park R."/>
            <person name="Pearson M."/>
            <person name="Quesneville H."/>
            <person name="Rouhier N."/>
            <person name="Sakthikumar S."/>
            <person name="Salamov A.A."/>
            <person name="Schmutz J."/>
            <person name="Selles B."/>
            <person name="Shapiro H."/>
            <person name="Tanguay P."/>
            <person name="Tuskan G.A."/>
            <person name="Henrissat B."/>
            <person name="Van de Peer Y."/>
            <person name="Rouze P."/>
            <person name="Ellis J.G."/>
            <person name="Dodds P.N."/>
            <person name="Schein J.E."/>
            <person name="Zhong S."/>
            <person name="Hamelin R.C."/>
            <person name="Grigoriev I.V."/>
            <person name="Szabo L.J."/>
            <person name="Martin F."/>
        </authorList>
    </citation>
    <scope>NUCLEOTIDE SEQUENCE [LARGE SCALE GENOMIC DNA]</scope>
    <source>
        <strain evidence="2">98AG31 / pathotype 3-4-7</strain>
    </source>
</reference>
<accession>F4S6H5</accession>
<gene>
    <name evidence="1" type="ORF">MELLADRAFT_28736</name>
</gene>
<dbReference type="KEGG" id="mlr:MELLADRAFT_28736"/>
<name>F4S6H5_MELLP</name>
<proteinExistence type="predicted"/>
<keyword evidence="2" id="KW-1185">Reference proteome</keyword>
<dbReference type="RefSeq" id="XP_007416963.1">
    <property type="nucleotide sequence ID" value="XM_007416901.1"/>
</dbReference>
<organism evidence="2">
    <name type="scientific">Melampsora larici-populina (strain 98AG31 / pathotype 3-4-7)</name>
    <name type="common">Poplar leaf rust fungus</name>
    <dbReference type="NCBI Taxonomy" id="747676"/>
    <lineage>
        <taxon>Eukaryota</taxon>
        <taxon>Fungi</taxon>
        <taxon>Dikarya</taxon>
        <taxon>Basidiomycota</taxon>
        <taxon>Pucciniomycotina</taxon>
        <taxon>Pucciniomycetes</taxon>
        <taxon>Pucciniales</taxon>
        <taxon>Melampsoraceae</taxon>
        <taxon>Melampsora</taxon>
    </lineage>
</organism>
<dbReference type="AlphaFoldDB" id="F4S6H5"/>
<dbReference type="HOGENOM" id="CLU_001324_5_1_1"/>
<dbReference type="Proteomes" id="UP000001072">
    <property type="component" value="Unassembled WGS sequence"/>
</dbReference>
<feature type="non-terminal residue" evidence="1">
    <location>
        <position position="1"/>
    </location>
</feature>
<dbReference type="OrthoDB" id="2272314at2759"/>
<dbReference type="PANTHER" id="PTHR45786:SF74">
    <property type="entry name" value="ATP-DEPENDENT DNA HELICASE"/>
    <property type="match status" value="1"/>
</dbReference>
<protein>
    <submittedName>
        <fullName evidence="1">Uncharacterized protein</fullName>
    </submittedName>
</protein>
<evidence type="ECO:0000313" key="2">
    <source>
        <dbReference type="Proteomes" id="UP000001072"/>
    </source>
</evidence>